<evidence type="ECO:0000313" key="2">
    <source>
        <dbReference type="EMBL" id="KKN17288.1"/>
    </source>
</evidence>
<dbReference type="EMBL" id="LAZR01003537">
    <property type="protein sequence ID" value="KKN17288.1"/>
    <property type="molecule type" value="Genomic_DNA"/>
</dbReference>
<keyword evidence="1" id="KW-0472">Membrane</keyword>
<proteinExistence type="predicted"/>
<dbReference type="AlphaFoldDB" id="A0A0F9RJ95"/>
<protein>
    <recommendedName>
        <fullName evidence="3">NADH-quinone oxidoreductase subunit J</fullName>
    </recommendedName>
</protein>
<dbReference type="PANTHER" id="PTHR33269">
    <property type="entry name" value="NADH-UBIQUINONE OXIDOREDUCTASE CHAIN 6"/>
    <property type="match status" value="1"/>
</dbReference>
<accession>A0A0F9RJ95</accession>
<feature type="transmembrane region" description="Helical" evidence="1">
    <location>
        <begin position="30"/>
        <end position="47"/>
    </location>
</feature>
<dbReference type="InterPro" id="IPR001457">
    <property type="entry name" value="NADH_UbQ/plastoQ_OxRdtase_su6"/>
</dbReference>
<evidence type="ECO:0000256" key="1">
    <source>
        <dbReference type="SAM" id="Phobius"/>
    </source>
</evidence>
<comment type="caution">
    <text evidence="2">The sequence shown here is derived from an EMBL/GenBank/DDBJ whole genome shotgun (WGS) entry which is preliminary data.</text>
</comment>
<keyword evidence="1" id="KW-1133">Transmembrane helix</keyword>
<feature type="transmembrane region" description="Helical" evidence="1">
    <location>
        <begin position="136"/>
        <end position="158"/>
    </location>
</feature>
<organism evidence="2">
    <name type="scientific">marine sediment metagenome</name>
    <dbReference type="NCBI Taxonomy" id="412755"/>
    <lineage>
        <taxon>unclassified sequences</taxon>
        <taxon>metagenomes</taxon>
        <taxon>ecological metagenomes</taxon>
    </lineage>
</organism>
<feature type="transmembrane region" description="Helical" evidence="1">
    <location>
        <begin position="88"/>
        <end position="108"/>
    </location>
</feature>
<dbReference type="Gene3D" id="1.20.120.1200">
    <property type="entry name" value="NADH-ubiquinone/plastoquinone oxidoreductase chain 6, subunit NuoJ"/>
    <property type="match status" value="1"/>
</dbReference>
<gene>
    <name evidence="2" type="ORF">LCGC14_0967360</name>
</gene>
<feature type="transmembrane region" description="Helical" evidence="1">
    <location>
        <begin position="6"/>
        <end position="23"/>
    </location>
</feature>
<dbReference type="PANTHER" id="PTHR33269:SF17">
    <property type="entry name" value="NADH-UBIQUINONE OXIDOREDUCTASE CHAIN 6"/>
    <property type="match status" value="1"/>
</dbReference>
<sequence>MGYFLFFLLAVMTVGAVLGMIISKNQAYNAIFLILAFACMGGLFALLEAPFIAVVQIIIYAGAIMVLFIFVVMMINVHSGISAEKKKWIIYLSPVLAVILIIELILSIKGAFSLPVSTEIIKAGPTDLGRLLFTKYLYHFEITSILIIAALVGAIVLVKKKEKK</sequence>
<name>A0A0F9RJ95_9ZZZZ</name>
<feature type="transmembrane region" description="Helical" evidence="1">
    <location>
        <begin position="53"/>
        <end position="76"/>
    </location>
</feature>
<dbReference type="InterPro" id="IPR042106">
    <property type="entry name" value="Nuo/plastoQ_OxRdtase_6_NuoJ"/>
</dbReference>
<keyword evidence="1" id="KW-0812">Transmembrane</keyword>
<evidence type="ECO:0008006" key="3">
    <source>
        <dbReference type="Google" id="ProtNLM"/>
    </source>
</evidence>
<reference evidence="2" key="1">
    <citation type="journal article" date="2015" name="Nature">
        <title>Complex archaea that bridge the gap between prokaryotes and eukaryotes.</title>
        <authorList>
            <person name="Spang A."/>
            <person name="Saw J.H."/>
            <person name="Jorgensen S.L."/>
            <person name="Zaremba-Niedzwiedzka K."/>
            <person name="Martijn J."/>
            <person name="Lind A.E."/>
            <person name="van Eijk R."/>
            <person name="Schleper C."/>
            <person name="Guy L."/>
            <person name="Ettema T.J."/>
        </authorList>
    </citation>
    <scope>NUCLEOTIDE SEQUENCE</scope>
</reference>
<dbReference type="Pfam" id="PF00499">
    <property type="entry name" value="Oxidored_q3"/>
    <property type="match status" value="1"/>
</dbReference>
<dbReference type="GO" id="GO:0008137">
    <property type="term" value="F:NADH dehydrogenase (ubiquinone) activity"/>
    <property type="evidence" value="ECO:0007669"/>
    <property type="project" value="InterPro"/>
</dbReference>